<accession>A0A843XCP4</accession>
<dbReference type="PANTHER" id="PTHR31896:SF76">
    <property type="entry name" value="BAHD ACYLTRANSFERASE DCR"/>
    <property type="match status" value="1"/>
</dbReference>
<comment type="similarity">
    <text evidence="1">Belongs to the plant acyltransferase family.</text>
</comment>
<dbReference type="Pfam" id="PF02458">
    <property type="entry name" value="Transferase"/>
    <property type="match status" value="1"/>
</dbReference>
<feature type="region of interest" description="Disordered" evidence="4">
    <location>
        <begin position="226"/>
        <end position="245"/>
    </location>
</feature>
<gene>
    <name evidence="5" type="ORF">Taro_050029</name>
</gene>
<evidence type="ECO:0000256" key="2">
    <source>
        <dbReference type="ARBA" id="ARBA00022679"/>
    </source>
</evidence>
<evidence type="ECO:0000313" key="6">
    <source>
        <dbReference type="Proteomes" id="UP000652761"/>
    </source>
</evidence>
<proteinExistence type="inferred from homology"/>
<keyword evidence="6" id="KW-1185">Reference proteome</keyword>
<evidence type="ECO:0000256" key="3">
    <source>
        <dbReference type="ARBA" id="ARBA00023315"/>
    </source>
</evidence>
<dbReference type="EMBL" id="NMUH01007324">
    <property type="protein sequence ID" value="MQM17063.1"/>
    <property type="molecule type" value="Genomic_DNA"/>
</dbReference>
<comment type="caution">
    <text evidence="5">The sequence shown here is derived from an EMBL/GenBank/DDBJ whole genome shotgun (WGS) entry which is preliminary data.</text>
</comment>
<keyword evidence="3" id="KW-0012">Acyltransferase</keyword>
<keyword evidence="2" id="KW-0808">Transferase</keyword>
<name>A0A843XCP4_COLES</name>
<dbReference type="InterPro" id="IPR051283">
    <property type="entry name" value="Sec_Metabolite_Acyltrans"/>
</dbReference>
<dbReference type="PANTHER" id="PTHR31896">
    <property type="entry name" value="FAMILY REGULATORY PROTEIN, PUTATIVE (AFU_ORTHOLOGUE AFUA_3G14730)-RELATED"/>
    <property type="match status" value="1"/>
</dbReference>
<sequence>MGVENGKAEELENGMKGGEDKEAGVVVKVTGKSRVLPAGKQLDQKECPLVTFDLPYITFYYNQKLLVYKGGVYEEMVEKVKAGLGAALEHFYPLAGKLGKDEEGVLRVECDGESVLGAEVLEAAAEGVEVAELAVGDAPSFLQELVPYSGIMNLEGLHRPLLAVQFTKLKDGLAIGCAFNHAVLDGQSTWHFMGAWAELCRGSPTISLQPLHDRTRVRSTRVKLDLPESAAAHEQGDPAGPPKPLREKIFTFSEKATNKLKSEANARLPAGSKPLSTFQSLGAHVWRAVCRARRLSPEDITVFAIFTDCRKRVDPPMPENYFGNLIQAIFTVTATGLLLANPAEFAGGLLQQVIDGHDNKAICARLDQYEASPKLFYFRDAGINCVAVGSSPRFPVYDVDFGFGKPERVRSGANNKFDGMMYLYAGRDGGRSIDAEITLDGQAMENLEKDEEFLMGGI</sequence>
<dbReference type="Gene3D" id="3.30.559.10">
    <property type="entry name" value="Chloramphenicol acetyltransferase-like domain"/>
    <property type="match status" value="2"/>
</dbReference>
<dbReference type="AlphaFoldDB" id="A0A843XCP4"/>
<organism evidence="5 6">
    <name type="scientific">Colocasia esculenta</name>
    <name type="common">Wild taro</name>
    <name type="synonym">Arum esculentum</name>
    <dbReference type="NCBI Taxonomy" id="4460"/>
    <lineage>
        <taxon>Eukaryota</taxon>
        <taxon>Viridiplantae</taxon>
        <taxon>Streptophyta</taxon>
        <taxon>Embryophyta</taxon>
        <taxon>Tracheophyta</taxon>
        <taxon>Spermatophyta</taxon>
        <taxon>Magnoliopsida</taxon>
        <taxon>Liliopsida</taxon>
        <taxon>Araceae</taxon>
        <taxon>Aroideae</taxon>
        <taxon>Colocasieae</taxon>
        <taxon>Colocasia</taxon>
    </lineage>
</organism>
<dbReference type="OrthoDB" id="1862401at2759"/>
<evidence type="ECO:0008006" key="7">
    <source>
        <dbReference type="Google" id="ProtNLM"/>
    </source>
</evidence>
<dbReference type="InterPro" id="IPR023213">
    <property type="entry name" value="CAT-like_dom_sf"/>
</dbReference>
<protein>
    <recommendedName>
        <fullName evidence="7">BAHD acyltransferase DCR</fullName>
    </recommendedName>
</protein>
<dbReference type="Proteomes" id="UP000652761">
    <property type="component" value="Unassembled WGS sequence"/>
</dbReference>
<reference evidence="5" key="1">
    <citation type="submission" date="2017-07" db="EMBL/GenBank/DDBJ databases">
        <title>Taro Niue Genome Assembly and Annotation.</title>
        <authorList>
            <person name="Atibalentja N."/>
            <person name="Keating K."/>
            <person name="Fields C.J."/>
        </authorList>
    </citation>
    <scope>NUCLEOTIDE SEQUENCE</scope>
    <source>
        <strain evidence="5">Niue_2</strain>
        <tissue evidence="5">Leaf</tissue>
    </source>
</reference>
<evidence type="ECO:0000313" key="5">
    <source>
        <dbReference type="EMBL" id="MQM17063.1"/>
    </source>
</evidence>
<evidence type="ECO:0000256" key="4">
    <source>
        <dbReference type="SAM" id="MobiDB-lite"/>
    </source>
</evidence>
<evidence type="ECO:0000256" key="1">
    <source>
        <dbReference type="ARBA" id="ARBA00009861"/>
    </source>
</evidence>
<dbReference type="GO" id="GO:0016747">
    <property type="term" value="F:acyltransferase activity, transferring groups other than amino-acyl groups"/>
    <property type="evidence" value="ECO:0007669"/>
    <property type="project" value="UniProtKB-ARBA"/>
</dbReference>
<dbReference type="FunFam" id="3.30.559.10:FF:000008">
    <property type="entry name" value="Tryptamine hydroxycinnamoyl transferase"/>
    <property type="match status" value="1"/>
</dbReference>